<dbReference type="AlphaFoldDB" id="Q10LD8"/>
<accession>Q10LD8</accession>
<reference evidence="1" key="2">
    <citation type="submission" date="2006-06" db="EMBL/GenBank/DDBJ databases">
        <authorList>
            <person name="Buell R."/>
            <person name="Wing R.A."/>
            <person name="McCombie W.A."/>
            <person name="Ouyang S."/>
        </authorList>
    </citation>
    <scope>NUCLEOTIDE SEQUENCE</scope>
</reference>
<name>Q10LD8_ORYSJ</name>
<protein>
    <submittedName>
        <fullName evidence="1">Transposon protein, putative, unclassified</fullName>
    </submittedName>
</protein>
<dbReference type="EMBL" id="DP000009">
    <property type="protein sequence ID" value="ABF95969.1"/>
    <property type="molecule type" value="Genomic_DNA"/>
</dbReference>
<sequence length="328" mass="35659">MEVDETNDTDEIIVDVFDEISRRLGFAYSDFGNYGGCVGDEIRCLAPLLGGPFYTADHLDPQVRLGDIGSYLNKSSSDAASLKNLYTEGALPPNQTMVREQGDLLADVVTQRVRDVLISPASTADELPTPLRDKPAADKAAVINDNRDEILILYLTQDTGSLSPHPKRRIIKKAADKTVSAISTQSGDEVATSAIPAAASPRAGAAPVIAESAPSAAVPVAAPPPPTPMGPLTWSQKMTESRRCRREILADRMSRVLGECPSTPDFIHLHPCTFVYDRAEPQTKPYPLDMWKYGSALQQRPEDRSLCGRGATIKTMHPEPSLKPFWGF</sequence>
<organism evidence="1">
    <name type="scientific">Oryza sativa subsp. japonica</name>
    <name type="common">Rice</name>
    <dbReference type="NCBI Taxonomy" id="39947"/>
    <lineage>
        <taxon>Eukaryota</taxon>
        <taxon>Viridiplantae</taxon>
        <taxon>Streptophyta</taxon>
        <taxon>Embryophyta</taxon>
        <taxon>Tracheophyta</taxon>
        <taxon>Spermatophyta</taxon>
        <taxon>Magnoliopsida</taxon>
        <taxon>Liliopsida</taxon>
        <taxon>Poales</taxon>
        <taxon>Poaceae</taxon>
        <taxon>BOP clade</taxon>
        <taxon>Oryzoideae</taxon>
        <taxon>Oryzeae</taxon>
        <taxon>Oryzinae</taxon>
        <taxon>Oryza</taxon>
        <taxon>Oryza sativa</taxon>
    </lineage>
</organism>
<proteinExistence type="predicted"/>
<reference evidence="1" key="1">
    <citation type="journal article" date="2005" name="Genome Res.">
        <title>Sequence, annotation, and analysis of synteny between rice chromosome 3 and diverged grass species.</title>
        <authorList>
            <consortium name="Rice Chromosome 3 Sequencing Consortium"/>
            <person name="Buell C.R."/>
            <person name="Yuan Q."/>
            <person name="Ouyang S."/>
            <person name="Liu J."/>
            <person name="Zhu W."/>
            <person name="Wang A."/>
            <person name="Maiti R."/>
            <person name="Haas B."/>
            <person name="Wortman J."/>
            <person name="Pertea M."/>
            <person name="Jones K.M."/>
            <person name="Kim M."/>
            <person name="Overton L."/>
            <person name="Tsitrin T."/>
            <person name="Fadrosh D."/>
            <person name="Bera J."/>
            <person name="Weaver B."/>
            <person name="Jin S."/>
            <person name="Johri S."/>
            <person name="Reardon M."/>
            <person name="Webb K."/>
            <person name="Hill J."/>
            <person name="Moffat K."/>
            <person name="Tallon L."/>
            <person name="Van Aken S."/>
            <person name="Lewis M."/>
            <person name="Utterback T."/>
            <person name="Feldblyum T."/>
            <person name="Zismann V."/>
            <person name="Iobst S."/>
            <person name="Hsiao J."/>
            <person name="de Vazeille A.R."/>
            <person name="Salzberg S.L."/>
            <person name="White O."/>
            <person name="Fraser C."/>
            <person name="Yu Y."/>
            <person name="Kim H."/>
            <person name="Rambo T."/>
            <person name="Currie J."/>
            <person name="Collura K."/>
            <person name="Kernodle-Thompson S."/>
            <person name="Wei F."/>
            <person name="Kudrna K."/>
            <person name="Ammiraju J.S."/>
            <person name="Luo M."/>
            <person name="Goicoechea J.L."/>
            <person name="Wing R.A."/>
            <person name="Henry D."/>
            <person name="Oates R."/>
            <person name="Palmer M."/>
            <person name="Pries G."/>
            <person name="Saski C."/>
            <person name="Simmons J."/>
            <person name="Soderlund C."/>
            <person name="Nelson W."/>
            <person name="de la Bastide M."/>
            <person name="Spiegel L."/>
            <person name="Nascimento L."/>
            <person name="Huang E."/>
            <person name="Preston R."/>
            <person name="Zutavern T."/>
            <person name="Palmer L."/>
            <person name="O'Shaughnessy A."/>
            <person name="Dike S."/>
            <person name="McCombie W.R."/>
            <person name="Minx P."/>
            <person name="Cordum H."/>
            <person name="Wilson R."/>
            <person name="Jin W."/>
            <person name="Lee H.R."/>
            <person name="Jiang J."/>
            <person name="Jackson S."/>
        </authorList>
    </citation>
    <scope>NUCLEOTIDE SEQUENCE [LARGE SCALE GENOMIC DNA]</scope>
</reference>
<gene>
    <name evidence="1" type="ordered locus">LOC_Os03g23060</name>
</gene>
<evidence type="ECO:0000313" key="1">
    <source>
        <dbReference type="EMBL" id="ABF95969.1"/>
    </source>
</evidence>